<dbReference type="PANTHER" id="PTHR35335:SF1">
    <property type="entry name" value="UPF0716 PROTEIN FXSA"/>
    <property type="match status" value="1"/>
</dbReference>
<protein>
    <submittedName>
        <fullName evidence="2">Membrane protein FxsA</fullName>
    </submittedName>
</protein>
<gene>
    <name evidence="2" type="ORF">BI350_06560</name>
</gene>
<feature type="transmembrane region" description="Helical" evidence="1">
    <location>
        <begin position="67"/>
        <end position="90"/>
    </location>
</feature>
<dbReference type="NCBIfam" id="NF008528">
    <property type="entry name" value="PRK11463.1-2"/>
    <property type="match status" value="1"/>
</dbReference>
<organism evidence="2 3">
    <name type="scientific">Sporosarcina ureilytica</name>
    <dbReference type="NCBI Taxonomy" id="298596"/>
    <lineage>
        <taxon>Bacteria</taxon>
        <taxon>Bacillati</taxon>
        <taxon>Bacillota</taxon>
        <taxon>Bacilli</taxon>
        <taxon>Bacillales</taxon>
        <taxon>Caryophanaceae</taxon>
        <taxon>Sporosarcina</taxon>
    </lineage>
</organism>
<keyword evidence="1" id="KW-0812">Transmembrane</keyword>
<dbReference type="EMBL" id="CP017560">
    <property type="protein sequence ID" value="AOV07235.1"/>
    <property type="molecule type" value="Genomic_DNA"/>
</dbReference>
<dbReference type="GO" id="GO:0016020">
    <property type="term" value="C:membrane"/>
    <property type="evidence" value="ECO:0007669"/>
    <property type="project" value="InterPro"/>
</dbReference>
<keyword evidence="1" id="KW-0472">Membrane</keyword>
<evidence type="ECO:0000256" key="1">
    <source>
        <dbReference type="SAM" id="Phobius"/>
    </source>
</evidence>
<evidence type="ECO:0000313" key="2">
    <source>
        <dbReference type="EMBL" id="AOV07235.1"/>
    </source>
</evidence>
<dbReference type="Proteomes" id="UP000185746">
    <property type="component" value="Chromosome"/>
</dbReference>
<name>A0A1D8JEV0_9BACL</name>
<dbReference type="Pfam" id="PF04186">
    <property type="entry name" value="FxsA"/>
    <property type="match status" value="1"/>
</dbReference>
<accession>A0A1D8JEV0</accession>
<sequence>MKWLVLAFILVPTAELALLIYSGQLLGFFPTISLIILTGFLGAYLAKKQGTKAWMDFNKRLTNMETPGDALIDSVCIFLGGLLLLMPGFMTDVFGFLLLFKGPRNLIRPAIHKWLYKKMKNKQIIIR</sequence>
<dbReference type="InterPro" id="IPR007313">
    <property type="entry name" value="FxsA"/>
</dbReference>
<dbReference type="KEGG" id="surl:BI350_06560"/>
<proteinExistence type="predicted"/>
<evidence type="ECO:0000313" key="3">
    <source>
        <dbReference type="Proteomes" id="UP000185746"/>
    </source>
</evidence>
<dbReference type="AlphaFoldDB" id="A0A1D8JEV0"/>
<keyword evidence="3" id="KW-1185">Reference proteome</keyword>
<keyword evidence="1" id="KW-1133">Transmembrane helix</keyword>
<reference evidence="2 3" key="1">
    <citation type="submission" date="2016-09" db="EMBL/GenBank/DDBJ databases">
        <title>Complete genome sequence of the Lysinibacillus sphaericus LMG 22257, a specie of Bacillus with ureolytic activity that can effectively biodeposit calcium carbonate.</title>
        <authorList>
            <person name="Yan W."/>
        </authorList>
    </citation>
    <scope>NUCLEOTIDE SEQUENCE [LARGE SCALE GENOMIC DNA]</scope>
    <source>
        <strain evidence="2 3">LMG 22257</strain>
    </source>
</reference>
<feature type="transmembrane region" description="Helical" evidence="1">
    <location>
        <begin position="26"/>
        <end position="46"/>
    </location>
</feature>
<dbReference type="RefSeq" id="WP_082294980.1">
    <property type="nucleotide sequence ID" value="NZ_CP017560.1"/>
</dbReference>
<dbReference type="PANTHER" id="PTHR35335">
    <property type="entry name" value="UPF0716 PROTEIN FXSA"/>
    <property type="match status" value="1"/>
</dbReference>